<dbReference type="GO" id="GO:0016020">
    <property type="term" value="C:membrane"/>
    <property type="evidence" value="ECO:0007669"/>
    <property type="project" value="UniProtKB-SubCell"/>
</dbReference>
<keyword evidence="3" id="KW-0813">Transport</keyword>
<dbReference type="Pfam" id="PF08627">
    <property type="entry name" value="CRT-like"/>
    <property type="match status" value="1"/>
</dbReference>
<feature type="transmembrane region" description="Helical" evidence="7">
    <location>
        <begin position="228"/>
        <end position="250"/>
    </location>
</feature>
<feature type="transmembrane region" description="Helical" evidence="7">
    <location>
        <begin position="173"/>
        <end position="192"/>
    </location>
</feature>
<comment type="subcellular location">
    <subcellularLocation>
        <location evidence="1">Membrane</location>
        <topology evidence="1">Multi-pass membrane protein</topology>
    </subcellularLocation>
</comment>
<comment type="similarity">
    <text evidence="2">Belongs to the CRT-like transporter family.</text>
</comment>
<name>A0AAV5CBS8_ELECO</name>
<dbReference type="Proteomes" id="UP001054889">
    <property type="component" value="Unassembled WGS sequence"/>
</dbReference>
<feature type="transmembrane region" description="Helical" evidence="7">
    <location>
        <begin position="77"/>
        <end position="96"/>
    </location>
</feature>
<feature type="transmembrane region" description="Helical" evidence="7">
    <location>
        <begin position="312"/>
        <end position="331"/>
    </location>
</feature>
<feature type="transmembrane region" description="Helical" evidence="7">
    <location>
        <begin position="102"/>
        <end position="122"/>
    </location>
</feature>
<evidence type="ECO:0000256" key="5">
    <source>
        <dbReference type="ARBA" id="ARBA00022989"/>
    </source>
</evidence>
<feature type="transmembrane region" description="Helical" evidence="7">
    <location>
        <begin position="134"/>
        <end position="153"/>
    </location>
</feature>
<keyword evidence="5 7" id="KW-1133">Transmembrane helix</keyword>
<sequence>MGSSAATTAAASAAVVTLAVANRVLYKLALVPLKAYPFFLAQLTTFGYVAVYFSILYARYRAGVVTKDMLALPKGRFVAIGLLEAVGVASGMSAAAMLPGPAIPILSQSFLVWQLIFSAVLLGRRYSVKQIIGCLLVTSEVSAILLVCLLIIHLKTLLFSGANEGQLLSGVKLIWPALIIASSAFQAGASILKEGAFVDGAKRLKVFSLSSINFVLYGHVSGGKRPDIFVVNSFGSGFQALFVFLLLPFLSNLRGIKFAELPGYLNGGAECFLNVGESPIDCGGAPFLPLLFIVVNMAFNISLLNLVKMSSALVASLTATSAVPISIYILSLPLPYIPHGAEISSSFIFGAVVLLMGLILYNLPSSSSKQSKAD</sequence>
<evidence type="ECO:0000256" key="3">
    <source>
        <dbReference type="ARBA" id="ARBA00022448"/>
    </source>
</evidence>
<dbReference type="InterPro" id="IPR013936">
    <property type="entry name" value="CRT-like"/>
</dbReference>
<dbReference type="PANTHER" id="PTHR31326:SF13">
    <property type="entry name" value="EXPRESSED PROTEIN"/>
    <property type="match status" value="1"/>
</dbReference>
<reference evidence="8" key="2">
    <citation type="submission" date="2021-12" db="EMBL/GenBank/DDBJ databases">
        <title>Resequencing data analysis of finger millet.</title>
        <authorList>
            <person name="Hatakeyama M."/>
            <person name="Aluri S."/>
            <person name="Balachadran M.T."/>
            <person name="Sivarajan S.R."/>
            <person name="Poveda L."/>
            <person name="Shimizu-Inatsugi R."/>
            <person name="Schlapbach R."/>
            <person name="Sreeman S.M."/>
            <person name="Shimizu K.K."/>
        </authorList>
    </citation>
    <scope>NUCLEOTIDE SEQUENCE</scope>
</reference>
<evidence type="ECO:0000256" key="4">
    <source>
        <dbReference type="ARBA" id="ARBA00022692"/>
    </source>
</evidence>
<keyword evidence="4 7" id="KW-0812">Transmembrane</keyword>
<reference evidence="8" key="1">
    <citation type="journal article" date="2018" name="DNA Res.">
        <title>Multiple hybrid de novo genome assembly of finger millet, an orphan allotetraploid crop.</title>
        <authorList>
            <person name="Hatakeyama M."/>
            <person name="Aluri S."/>
            <person name="Balachadran M.T."/>
            <person name="Sivarajan S.R."/>
            <person name="Patrignani A."/>
            <person name="Gruter S."/>
            <person name="Poveda L."/>
            <person name="Shimizu-Inatsugi R."/>
            <person name="Baeten J."/>
            <person name="Francoijs K.J."/>
            <person name="Nataraja K.N."/>
            <person name="Reddy Y.A.N."/>
            <person name="Phadnis S."/>
            <person name="Ravikumar R.L."/>
            <person name="Schlapbach R."/>
            <person name="Sreeman S.M."/>
            <person name="Shimizu K.K."/>
        </authorList>
    </citation>
    <scope>NUCLEOTIDE SEQUENCE</scope>
</reference>
<proteinExistence type="inferred from homology"/>
<feature type="transmembrane region" description="Helical" evidence="7">
    <location>
        <begin position="37"/>
        <end position="57"/>
    </location>
</feature>
<organism evidence="8 9">
    <name type="scientific">Eleusine coracana subsp. coracana</name>
    <dbReference type="NCBI Taxonomy" id="191504"/>
    <lineage>
        <taxon>Eukaryota</taxon>
        <taxon>Viridiplantae</taxon>
        <taxon>Streptophyta</taxon>
        <taxon>Embryophyta</taxon>
        <taxon>Tracheophyta</taxon>
        <taxon>Spermatophyta</taxon>
        <taxon>Magnoliopsida</taxon>
        <taxon>Liliopsida</taxon>
        <taxon>Poales</taxon>
        <taxon>Poaceae</taxon>
        <taxon>PACMAD clade</taxon>
        <taxon>Chloridoideae</taxon>
        <taxon>Cynodonteae</taxon>
        <taxon>Eleusininae</taxon>
        <taxon>Eleusine</taxon>
    </lineage>
</organism>
<dbReference type="AlphaFoldDB" id="A0AAV5CBS8"/>
<evidence type="ECO:0000256" key="2">
    <source>
        <dbReference type="ARBA" id="ARBA00006690"/>
    </source>
</evidence>
<evidence type="ECO:0000313" key="9">
    <source>
        <dbReference type="Proteomes" id="UP001054889"/>
    </source>
</evidence>
<comment type="caution">
    <text evidence="8">The sequence shown here is derived from an EMBL/GenBank/DDBJ whole genome shotgun (WGS) entry which is preliminary data.</text>
</comment>
<dbReference type="EMBL" id="BQKI01000005">
    <property type="protein sequence ID" value="GJM95569.1"/>
    <property type="molecule type" value="Genomic_DNA"/>
</dbReference>
<evidence type="ECO:0000256" key="1">
    <source>
        <dbReference type="ARBA" id="ARBA00004141"/>
    </source>
</evidence>
<keyword evidence="6 7" id="KW-0472">Membrane</keyword>
<dbReference type="PANTHER" id="PTHR31326">
    <property type="entry name" value="PROTEIN CLT2, CHLOROPLASTIC"/>
    <property type="match status" value="1"/>
</dbReference>
<evidence type="ECO:0000313" key="8">
    <source>
        <dbReference type="EMBL" id="GJM95569.1"/>
    </source>
</evidence>
<keyword evidence="9" id="KW-1185">Reference proteome</keyword>
<evidence type="ECO:0000256" key="6">
    <source>
        <dbReference type="ARBA" id="ARBA00023136"/>
    </source>
</evidence>
<gene>
    <name evidence="8" type="primary">ga12326</name>
    <name evidence="8" type="ORF">PR202_ga12326</name>
</gene>
<protein>
    <submittedName>
        <fullName evidence="8">Uncharacterized protein</fullName>
    </submittedName>
</protein>
<accession>A0AAV5CBS8</accession>
<feature type="transmembrane region" description="Helical" evidence="7">
    <location>
        <begin position="343"/>
        <end position="363"/>
    </location>
</feature>
<evidence type="ECO:0000256" key="7">
    <source>
        <dbReference type="SAM" id="Phobius"/>
    </source>
</evidence>